<dbReference type="RefSeq" id="WP_066615466.1">
    <property type="nucleotide sequence ID" value="NZ_JBHSYQ010000003.1"/>
</dbReference>
<dbReference type="CDD" id="cd01832">
    <property type="entry name" value="SGNH_hydrolase_like_1"/>
    <property type="match status" value="1"/>
</dbReference>
<dbReference type="PROSITE" id="PS51257">
    <property type="entry name" value="PROKAR_LIPOPROTEIN"/>
    <property type="match status" value="1"/>
</dbReference>
<name>A0ABW2DL37_9BACT</name>
<feature type="domain" description="SGNH hydrolase-type esterase" evidence="2">
    <location>
        <begin position="40"/>
        <end position="218"/>
    </location>
</feature>
<feature type="signal peptide" evidence="1">
    <location>
        <begin position="1"/>
        <end position="20"/>
    </location>
</feature>
<dbReference type="InterPro" id="IPR013830">
    <property type="entry name" value="SGNH_hydro"/>
</dbReference>
<accession>A0ABW2DL37</accession>
<dbReference type="Proteomes" id="UP001596405">
    <property type="component" value="Unassembled WGS sequence"/>
</dbReference>
<evidence type="ECO:0000256" key="1">
    <source>
        <dbReference type="SAM" id="SignalP"/>
    </source>
</evidence>
<reference evidence="4" key="1">
    <citation type="journal article" date="2019" name="Int. J. Syst. Evol. Microbiol.">
        <title>The Global Catalogue of Microorganisms (GCM) 10K type strain sequencing project: providing services to taxonomists for standard genome sequencing and annotation.</title>
        <authorList>
            <consortium name="The Broad Institute Genomics Platform"/>
            <consortium name="The Broad Institute Genome Sequencing Center for Infectious Disease"/>
            <person name="Wu L."/>
            <person name="Ma J."/>
        </authorList>
    </citation>
    <scope>NUCLEOTIDE SEQUENCE [LARGE SCALE GENOMIC DNA]</scope>
    <source>
        <strain evidence="4">CGMCC 4.7393</strain>
    </source>
</reference>
<keyword evidence="3" id="KW-0378">Hydrolase</keyword>
<evidence type="ECO:0000313" key="3">
    <source>
        <dbReference type="EMBL" id="MFC6997272.1"/>
    </source>
</evidence>
<proteinExistence type="predicted"/>
<feature type="chain" id="PRO_5046164624" evidence="1">
    <location>
        <begin position="21"/>
        <end position="234"/>
    </location>
</feature>
<organism evidence="3 4">
    <name type="scientific">Rufibacter roseus</name>
    <dbReference type="NCBI Taxonomy" id="1567108"/>
    <lineage>
        <taxon>Bacteria</taxon>
        <taxon>Pseudomonadati</taxon>
        <taxon>Bacteroidota</taxon>
        <taxon>Cytophagia</taxon>
        <taxon>Cytophagales</taxon>
        <taxon>Hymenobacteraceae</taxon>
        <taxon>Rufibacter</taxon>
    </lineage>
</organism>
<dbReference type="Gene3D" id="3.40.50.1110">
    <property type="entry name" value="SGNH hydrolase"/>
    <property type="match status" value="1"/>
</dbReference>
<comment type="caution">
    <text evidence="3">The sequence shown here is derived from an EMBL/GenBank/DDBJ whole genome shotgun (WGS) entry which is preliminary data.</text>
</comment>
<keyword evidence="1" id="KW-0732">Signal</keyword>
<dbReference type="Pfam" id="PF13472">
    <property type="entry name" value="Lipase_GDSL_2"/>
    <property type="match status" value="1"/>
</dbReference>
<keyword evidence="4" id="KW-1185">Reference proteome</keyword>
<evidence type="ECO:0000259" key="2">
    <source>
        <dbReference type="Pfam" id="PF13472"/>
    </source>
</evidence>
<dbReference type="SUPFAM" id="SSF52266">
    <property type="entry name" value="SGNH hydrolase"/>
    <property type="match status" value="1"/>
</dbReference>
<dbReference type="EMBL" id="JBHSYQ010000003">
    <property type="protein sequence ID" value="MFC6997272.1"/>
    <property type="molecule type" value="Genomic_DNA"/>
</dbReference>
<sequence>MRFSSLILLLLCFVGFSCQTSDIEEEIAAIPLPDSAKYLALGDSYTIGQGVSSNQTWPMHLSNQLSQGGVGVGEPLIIAQTGWTTGDLLRQLKNMSLPNDYSMVSLQIGVNNQYQGRSIEEFRREFRALLTVSKNHAQNNAKNVLVLTIPDWGATPFAASQNKTQISVQIKQFNDVIYDESGKMGIAVGNVNDLSLQASTTPTLLASDGLHYSGSMYEKWAERVLPLAKTILAD</sequence>
<dbReference type="GO" id="GO:0016787">
    <property type="term" value="F:hydrolase activity"/>
    <property type="evidence" value="ECO:0007669"/>
    <property type="project" value="UniProtKB-KW"/>
</dbReference>
<evidence type="ECO:0000313" key="4">
    <source>
        <dbReference type="Proteomes" id="UP001596405"/>
    </source>
</evidence>
<gene>
    <name evidence="3" type="ORF">ACFQHR_06525</name>
</gene>
<dbReference type="InterPro" id="IPR036514">
    <property type="entry name" value="SGNH_hydro_sf"/>
</dbReference>
<protein>
    <submittedName>
        <fullName evidence="3">SGNH/GDSL hydrolase family protein</fullName>
    </submittedName>
</protein>